<feature type="transmembrane region" description="Helical" evidence="2">
    <location>
        <begin position="238"/>
        <end position="257"/>
    </location>
</feature>
<feature type="transmembrane region" description="Helical" evidence="2">
    <location>
        <begin position="209"/>
        <end position="231"/>
    </location>
</feature>
<feature type="transmembrane region" description="Helical" evidence="2">
    <location>
        <begin position="263"/>
        <end position="283"/>
    </location>
</feature>
<feature type="region of interest" description="Disordered" evidence="1">
    <location>
        <begin position="1"/>
        <end position="34"/>
    </location>
</feature>
<gene>
    <name evidence="4" type="ORF">OG517_39755</name>
</gene>
<sequence>MQDHMQQNHEQDKDKDRDRDRDEDREQGQRRVPRSGWAAQTGVFLALAFLTAGLCGALQPATGIPPEVLQLTQFGPALAVAAVALLWPGRIRDRLAGTLPARSKGPADHEARLPSGNRAALLLTPALITALSAGGALLISGSLPVTSPQAFAHPLTLLVTAQLIGACAEEIGWRCYLQPLLRTRFGPVTASVLVGTAWGLWHVPALTQGPAYAAGFLTATITMSVILGLALERVRSNRLLLAGGFHTLVNLGMLFVTDETSPATAPMVVFGGACLAAAIPWIASARRAAATPDKITAATADGPR</sequence>
<accession>A0ABZ1TMP2</accession>
<dbReference type="Pfam" id="PF02517">
    <property type="entry name" value="Rce1-like"/>
    <property type="match status" value="1"/>
</dbReference>
<dbReference type="PANTHER" id="PTHR35797:SF1">
    <property type="entry name" value="PROTEASE"/>
    <property type="match status" value="1"/>
</dbReference>
<feature type="transmembrane region" description="Helical" evidence="2">
    <location>
        <begin position="37"/>
        <end position="62"/>
    </location>
</feature>
<proteinExistence type="predicted"/>
<name>A0ABZ1TMP2_STRVG</name>
<feature type="transmembrane region" description="Helical" evidence="2">
    <location>
        <begin position="151"/>
        <end position="173"/>
    </location>
</feature>
<feature type="transmembrane region" description="Helical" evidence="2">
    <location>
        <begin position="68"/>
        <end position="87"/>
    </location>
</feature>
<dbReference type="RefSeq" id="WP_328965290.1">
    <property type="nucleotide sequence ID" value="NZ_CP108090.1"/>
</dbReference>
<evidence type="ECO:0000256" key="1">
    <source>
        <dbReference type="SAM" id="MobiDB-lite"/>
    </source>
</evidence>
<keyword evidence="2" id="KW-0812">Transmembrane</keyword>
<evidence type="ECO:0000313" key="4">
    <source>
        <dbReference type="EMBL" id="WUQ17057.1"/>
    </source>
</evidence>
<keyword evidence="4" id="KW-0645">Protease</keyword>
<evidence type="ECO:0000256" key="2">
    <source>
        <dbReference type="SAM" id="Phobius"/>
    </source>
</evidence>
<reference evidence="4" key="1">
    <citation type="submission" date="2022-10" db="EMBL/GenBank/DDBJ databases">
        <title>The complete genomes of actinobacterial strains from the NBC collection.</title>
        <authorList>
            <person name="Joergensen T.S."/>
            <person name="Alvarez Arevalo M."/>
            <person name="Sterndorff E.B."/>
            <person name="Faurdal D."/>
            <person name="Vuksanovic O."/>
            <person name="Mourched A.-S."/>
            <person name="Charusanti P."/>
            <person name="Shaw S."/>
            <person name="Blin K."/>
            <person name="Weber T."/>
        </authorList>
    </citation>
    <scope>NUCLEOTIDE SEQUENCE</scope>
    <source>
        <strain evidence="4">NBC_00248</strain>
    </source>
</reference>
<feature type="compositionally biased region" description="Basic and acidic residues" evidence="1">
    <location>
        <begin position="1"/>
        <end position="29"/>
    </location>
</feature>
<keyword evidence="2" id="KW-0472">Membrane</keyword>
<organism evidence="4 5">
    <name type="scientific">Streptomyces virginiae</name>
    <name type="common">Streptomyces cinnamonensis</name>
    <dbReference type="NCBI Taxonomy" id="1961"/>
    <lineage>
        <taxon>Bacteria</taxon>
        <taxon>Bacillati</taxon>
        <taxon>Actinomycetota</taxon>
        <taxon>Actinomycetes</taxon>
        <taxon>Kitasatosporales</taxon>
        <taxon>Streptomycetaceae</taxon>
        <taxon>Streptomyces</taxon>
    </lineage>
</organism>
<dbReference type="InterPro" id="IPR042150">
    <property type="entry name" value="MmRce1-like"/>
</dbReference>
<dbReference type="EMBL" id="CP108090">
    <property type="protein sequence ID" value="WUQ17057.1"/>
    <property type="molecule type" value="Genomic_DNA"/>
</dbReference>
<protein>
    <submittedName>
        <fullName evidence="4">CPBP family intramembrane metalloprotease</fullName>
    </submittedName>
</protein>
<evidence type="ECO:0000259" key="3">
    <source>
        <dbReference type="Pfam" id="PF02517"/>
    </source>
</evidence>
<evidence type="ECO:0000313" key="5">
    <source>
        <dbReference type="Proteomes" id="UP001432039"/>
    </source>
</evidence>
<keyword evidence="4" id="KW-0378">Hydrolase</keyword>
<feature type="transmembrane region" description="Helical" evidence="2">
    <location>
        <begin position="185"/>
        <end position="203"/>
    </location>
</feature>
<feature type="domain" description="CAAX prenyl protease 2/Lysostaphin resistance protein A-like" evidence="3">
    <location>
        <begin position="154"/>
        <end position="251"/>
    </location>
</feature>
<dbReference type="GO" id="GO:0008237">
    <property type="term" value="F:metallopeptidase activity"/>
    <property type="evidence" value="ECO:0007669"/>
    <property type="project" value="UniProtKB-KW"/>
</dbReference>
<keyword evidence="4" id="KW-0482">Metalloprotease</keyword>
<dbReference type="PANTHER" id="PTHR35797">
    <property type="entry name" value="PROTEASE-RELATED"/>
    <property type="match status" value="1"/>
</dbReference>
<dbReference type="InterPro" id="IPR003675">
    <property type="entry name" value="Rce1/LyrA-like_dom"/>
</dbReference>
<keyword evidence="5" id="KW-1185">Reference proteome</keyword>
<keyword evidence="2" id="KW-1133">Transmembrane helix</keyword>
<feature type="transmembrane region" description="Helical" evidence="2">
    <location>
        <begin position="119"/>
        <end position="139"/>
    </location>
</feature>
<dbReference type="Proteomes" id="UP001432039">
    <property type="component" value="Chromosome"/>
</dbReference>